<evidence type="ECO:0000256" key="1">
    <source>
        <dbReference type="ARBA" id="ARBA00004418"/>
    </source>
</evidence>
<dbReference type="EMBL" id="VHJB01000063">
    <property type="protein sequence ID" value="TPV36505.1"/>
    <property type="molecule type" value="Genomic_DNA"/>
</dbReference>
<protein>
    <recommendedName>
        <fullName evidence="5">Tol-Pal system protein TolB</fullName>
    </recommendedName>
</protein>
<dbReference type="InterPro" id="IPR011042">
    <property type="entry name" value="6-blade_b-propeller_TolB-like"/>
</dbReference>
<dbReference type="GeneID" id="90521928"/>
<dbReference type="NCBIfam" id="TIGR02800">
    <property type="entry name" value="propeller_TolB"/>
    <property type="match status" value="1"/>
</dbReference>
<dbReference type="InterPro" id="IPR011659">
    <property type="entry name" value="WD40"/>
</dbReference>
<dbReference type="SUPFAM" id="SSF69304">
    <property type="entry name" value="Tricorn protease N-terminal domain"/>
    <property type="match status" value="1"/>
</dbReference>
<comment type="caution">
    <text evidence="7">The sequence shown here is derived from an EMBL/GenBank/DDBJ whole genome shotgun (WGS) entry which is preliminary data.</text>
</comment>
<dbReference type="Gene3D" id="2.120.10.30">
    <property type="entry name" value="TolB, C-terminal domain"/>
    <property type="match status" value="1"/>
</dbReference>
<dbReference type="Pfam" id="PF07676">
    <property type="entry name" value="PD40"/>
    <property type="match status" value="4"/>
</dbReference>
<evidence type="ECO:0000256" key="2">
    <source>
        <dbReference type="ARBA" id="ARBA00009820"/>
    </source>
</evidence>
<feature type="domain" description="TolB N-terminal" evidence="6">
    <location>
        <begin position="24"/>
        <end position="122"/>
    </location>
</feature>
<gene>
    <name evidence="5 7" type="primary">tolB</name>
    <name evidence="7" type="ORF">FJW02_10380</name>
</gene>
<reference evidence="7 8" key="1">
    <citation type="submission" date="2019-06" db="EMBL/GenBank/DDBJ databases">
        <title>Taxogenomics and systematics of the genus Pantoea.</title>
        <authorList>
            <person name="Tambong J.T."/>
        </authorList>
    </citation>
    <scope>NUCLEOTIDE SEQUENCE [LARGE SCALE GENOMIC DNA]</scope>
    <source>
        <strain evidence="7 8">LMG 24197</strain>
    </source>
</reference>
<evidence type="ECO:0000259" key="6">
    <source>
        <dbReference type="Pfam" id="PF04052"/>
    </source>
</evidence>
<dbReference type="InterPro" id="IPR007195">
    <property type="entry name" value="TolB_N"/>
</dbReference>
<keyword evidence="5" id="KW-0131">Cell cycle</keyword>
<evidence type="ECO:0000256" key="5">
    <source>
        <dbReference type="HAMAP-Rule" id="MF_00671"/>
    </source>
</evidence>
<dbReference type="Pfam" id="PF04052">
    <property type="entry name" value="TolB_N"/>
    <property type="match status" value="1"/>
</dbReference>
<proteinExistence type="inferred from homology"/>
<organism evidence="7 8">
    <name type="scientific">Pantoea eucalypti</name>
    <dbReference type="NCBI Taxonomy" id="470933"/>
    <lineage>
        <taxon>Bacteria</taxon>
        <taxon>Pseudomonadati</taxon>
        <taxon>Pseudomonadota</taxon>
        <taxon>Gammaproteobacteria</taxon>
        <taxon>Enterobacterales</taxon>
        <taxon>Erwiniaceae</taxon>
        <taxon>Pantoea</taxon>
    </lineage>
</organism>
<comment type="function">
    <text evidence="5">Part of the Tol-Pal system, which plays a role in outer membrane invagination during cell division and is important for maintaining outer membrane integrity. TolB occupies a key intermediary position in the Tol-Pal system because it communicates directly with both membrane-embedded components, Pal in the outer membrane and TolA in the inner membrane.</text>
</comment>
<dbReference type="Proteomes" id="UP000315469">
    <property type="component" value="Unassembled WGS sequence"/>
</dbReference>
<accession>A0ABY2ZIU5</accession>
<dbReference type="SUPFAM" id="SSF52964">
    <property type="entry name" value="TolB, N-terminal domain"/>
    <property type="match status" value="1"/>
</dbReference>
<evidence type="ECO:0000256" key="3">
    <source>
        <dbReference type="ARBA" id="ARBA00022729"/>
    </source>
</evidence>
<dbReference type="PANTHER" id="PTHR36842:SF1">
    <property type="entry name" value="PROTEIN TOLB"/>
    <property type="match status" value="1"/>
</dbReference>
<keyword evidence="4 5" id="KW-0574">Periplasm</keyword>
<evidence type="ECO:0000313" key="8">
    <source>
        <dbReference type="Proteomes" id="UP000315469"/>
    </source>
</evidence>
<keyword evidence="5" id="KW-0132">Cell division</keyword>
<comment type="subcellular location">
    <subcellularLocation>
        <location evidence="1 5">Periplasm</location>
    </subcellularLocation>
</comment>
<comment type="similarity">
    <text evidence="2 5">Belongs to the TolB family.</text>
</comment>
<dbReference type="HAMAP" id="MF_00671">
    <property type="entry name" value="TolB"/>
    <property type="match status" value="1"/>
</dbReference>
<name>A0ABY2ZIU5_9GAMM</name>
<comment type="subunit">
    <text evidence="5">The Tol-Pal system is composed of five core proteins: the inner membrane proteins TolA, TolQ and TolR, the periplasmic protein TolB and the outer membrane protein Pal. They form a network linking the inner and outer membranes and the peptidoglycan layer.</text>
</comment>
<dbReference type="PANTHER" id="PTHR36842">
    <property type="entry name" value="PROTEIN TOLB HOMOLOG"/>
    <property type="match status" value="1"/>
</dbReference>
<keyword evidence="3 5" id="KW-0732">Signal</keyword>
<keyword evidence="8" id="KW-1185">Reference proteome</keyword>
<dbReference type="Gene3D" id="3.40.50.10070">
    <property type="entry name" value="TolB, N-terminal domain"/>
    <property type="match status" value="1"/>
</dbReference>
<evidence type="ECO:0000313" key="7">
    <source>
        <dbReference type="EMBL" id="TPV36505.1"/>
    </source>
</evidence>
<evidence type="ECO:0000256" key="4">
    <source>
        <dbReference type="ARBA" id="ARBA00022764"/>
    </source>
</evidence>
<dbReference type="InterPro" id="IPR014167">
    <property type="entry name" value="Tol-Pal_TolB"/>
</dbReference>
<dbReference type="RefSeq" id="WP_003853138.1">
    <property type="nucleotide sequence ID" value="NZ_CP045720.1"/>
</dbReference>
<sequence length="431" mass="46152">MKQALRVTLGFFILLWAAMLHAEVRIEITQGVNTARPIGVVPFKWAGSGAAPEDVGGIVAADLRNSGKFNPLDRSRLPQQPTSAQEVQPAAWSALGIDAVVVGQVASNPDGSYQVSYQLVDTGGAPGTVLAQNSYKVTKQWLRYAAHTASDETFQKLTGIKGAFRTRIAYVVQTNGGQFPYELRVADYDGYNQFVVHRSPQPLMSPAWSPDGSKVAYVTFESGKSALVVQTLSNGAIRQVASYPRHNGAPAFSPDGSKLAFALSKTGSLNLYVMDLASGQTRQVTDGRYNSTEPTWFPDSQTLAYTSDQAGAPQIYKVGINGGTPQRITWEGGQNQDADVATDGKSMVMISTNGGAQHVAKQDLETGAVQTLTDTFLDETPSLAPNGTMVIYSSTQGMGSVLQLVSTDGRFKARLPATDGQVKFPAWSPYL</sequence>